<evidence type="ECO:0000256" key="2">
    <source>
        <dbReference type="ARBA" id="ARBA00022428"/>
    </source>
</evidence>
<dbReference type="PIRSF" id="PIRSF005355">
    <property type="entry name" value="UBIAD1"/>
    <property type="match status" value="1"/>
</dbReference>
<dbReference type="InterPro" id="IPR026046">
    <property type="entry name" value="UBIAD1"/>
</dbReference>
<dbReference type="NCBIfam" id="NF004751">
    <property type="entry name" value="PRK06080.1-3"/>
    <property type="match status" value="1"/>
</dbReference>
<evidence type="ECO:0000256" key="8">
    <source>
        <dbReference type="HAMAP-Rule" id="MF_01937"/>
    </source>
</evidence>
<keyword evidence="6 8" id="KW-1133">Transmembrane helix</keyword>
<keyword evidence="4 8" id="KW-0808">Transferase</keyword>
<name>A0A7G7MNS2_9PSEU</name>
<evidence type="ECO:0000256" key="1">
    <source>
        <dbReference type="ARBA" id="ARBA00004141"/>
    </source>
</evidence>
<protein>
    <recommendedName>
        <fullName evidence="8 9">1,4-dihydroxy-2-naphthoate octaprenyltransferase</fullName>
        <shortName evidence="8">DHNA-octaprenyltransferase</shortName>
        <ecNumber evidence="8 9">2.5.1.74</ecNumber>
    </recommendedName>
</protein>
<keyword evidence="11" id="KW-1185">Reference proteome</keyword>
<comment type="catalytic activity">
    <reaction evidence="8">
        <text>an all-trans-polyprenyl diphosphate + 1,4-dihydroxy-2-naphthoate + H(+) = a 2-demethylmenaquinol + CO2 + diphosphate</text>
        <dbReference type="Rhea" id="RHEA:26478"/>
        <dbReference type="Rhea" id="RHEA-COMP:9563"/>
        <dbReference type="Rhea" id="RHEA-COMP:9564"/>
        <dbReference type="ChEBI" id="CHEBI:11173"/>
        <dbReference type="ChEBI" id="CHEBI:15378"/>
        <dbReference type="ChEBI" id="CHEBI:16526"/>
        <dbReference type="ChEBI" id="CHEBI:33019"/>
        <dbReference type="ChEBI" id="CHEBI:55437"/>
        <dbReference type="ChEBI" id="CHEBI:58914"/>
        <dbReference type="EC" id="2.5.1.74"/>
    </reaction>
</comment>
<evidence type="ECO:0000313" key="11">
    <source>
        <dbReference type="Proteomes" id="UP000515728"/>
    </source>
</evidence>
<evidence type="ECO:0000256" key="6">
    <source>
        <dbReference type="ARBA" id="ARBA00022989"/>
    </source>
</evidence>
<organism evidence="10 11">
    <name type="scientific">Pseudonocardia petroleophila</name>
    <dbReference type="NCBI Taxonomy" id="37331"/>
    <lineage>
        <taxon>Bacteria</taxon>
        <taxon>Bacillati</taxon>
        <taxon>Actinomycetota</taxon>
        <taxon>Actinomycetes</taxon>
        <taxon>Pseudonocardiales</taxon>
        <taxon>Pseudonocardiaceae</taxon>
        <taxon>Pseudonocardia</taxon>
    </lineage>
</organism>
<dbReference type="HAMAP" id="MF_01937">
    <property type="entry name" value="MenA_1"/>
    <property type="match status" value="1"/>
</dbReference>
<comment type="pathway">
    <text evidence="8">Quinol/quinone metabolism; menaquinone biosynthesis; menaquinol from 1,4-dihydroxy-2-naphthoate: step 1/2.</text>
</comment>
<evidence type="ECO:0000256" key="7">
    <source>
        <dbReference type="ARBA" id="ARBA00023136"/>
    </source>
</evidence>
<dbReference type="PANTHER" id="PTHR13929:SF0">
    <property type="entry name" value="UBIA PRENYLTRANSFERASE DOMAIN-CONTAINING PROTEIN 1"/>
    <property type="match status" value="1"/>
</dbReference>
<sequence length="293" mass="29608">MATLNQWVQGARPRTLPTAVSPVVVGTGAAIGAGTVAPGRALLALLVAVALVIGVNYANDYSDGIRGTDDDRVGPVRLVGSKLAEASSVRAAAFGCFVVAGLAGLTLVSLAQQWWLIAVGALCIAGAWFYTGGSRPYGYAGLGEVAVFVFFGPVAVLGTVITQSGPPSPLAVIGAVGVGLLTCAVLVANNLRDIPTDTVSGKRTLAVLLGDTDTRRLYVALVAAPFLLSALAGLRSWPMLIALAALPLAFLPARQVLQGADGRALVRVLGATGVTLLAWSVLTGVGTALSGVL</sequence>
<dbReference type="AlphaFoldDB" id="A0A7G7MNS2"/>
<dbReference type="InterPro" id="IPR000537">
    <property type="entry name" value="UbiA_prenyltransferase"/>
</dbReference>
<evidence type="ECO:0000256" key="4">
    <source>
        <dbReference type="ARBA" id="ARBA00022679"/>
    </source>
</evidence>
<proteinExistence type="inferred from homology"/>
<comment type="similarity">
    <text evidence="8">Belongs to the MenA family. Type 1 subfamily.</text>
</comment>
<dbReference type="Pfam" id="PF01040">
    <property type="entry name" value="UbiA"/>
    <property type="match status" value="1"/>
</dbReference>
<dbReference type="GO" id="GO:0046428">
    <property type="term" value="F:1,4-dihydroxy-2-naphthoate polyprenyltransferase activity"/>
    <property type="evidence" value="ECO:0007669"/>
    <property type="project" value="UniProtKB-UniRule"/>
</dbReference>
<dbReference type="RefSeq" id="WP_185721251.1">
    <property type="nucleotide sequence ID" value="NZ_BAAAWI010000001.1"/>
</dbReference>
<comment type="subcellular location">
    <subcellularLocation>
        <location evidence="8">Cell membrane</location>
        <topology evidence="8">Multi-pass membrane protein</topology>
    </subcellularLocation>
    <subcellularLocation>
        <location evidence="1">Membrane</location>
        <topology evidence="1">Multi-pass membrane protein</topology>
    </subcellularLocation>
</comment>
<dbReference type="NCBIfam" id="TIGR00751">
    <property type="entry name" value="menA"/>
    <property type="match status" value="1"/>
</dbReference>
<comment type="function">
    <text evidence="8">Conversion of 1,4-dihydroxy-2-naphthoate (DHNA) to demethylmenaquinone (DMK).</text>
</comment>
<evidence type="ECO:0000256" key="9">
    <source>
        <dbReference type="NCBIfam" id="TIGR00751"/>
    </source>
</evidence>
<keyword evidence="3 8" id="KW-1003">Cell membrane</keyword>
<accession>A0A7G7MNS2</accession>
<feature type="transmembrane region" description="Helical" evidence="8">
    <location>
        <begin position="217"/>
        <end position="234"/>
    </location>
</feature>
<feature type="transmembrane region" description="Helical" evidence="8">
    <location>
        <begin position="145"/>
        <end position="164"/>
    </location>
</feature>
<dbReference type="EMBL" id="CP060131">
    <property type="protein sequence ID" value="QNG54433.1"/>
    <property type="molecule type" value="Genomic_DNA"/>
</dbReference>
<keyword evidence="5 8" id="KW-0812">Transmembrane</keyword>
<feature type="transmembrane region" description="Helical" evidence="8">
    <location>
        <begin position="170"/>
        <end position="188"/>
    </location>
</feature>
<feature type="transmembrane region" description="Helical" evidence="8">
    <location>
        <begin position="91"/>
        <end position="108"/>
    </location>
</feature>
<reference evidence="10 11" key="1">
    <citation type="submission" date="2020-08" db="EMBL/GenBank/DDBJ databases">
        <authorList>
            <person name="Mo P."/>
        </authorList>
    </citation>
    <scope>NUCLEOTIDE SEQUENCE [LARGE SCALE GENOMIC DNA]</scope>
    <source>
        <strain evidence="10 11">CGMCC 4.1532</strain>
    </source>
</reference>
<dbReference type="GO" id="GO:0009234">
    <property type="term" value="P:menaquinone biosynthetic process"/>
    <property type="evidence" value="ECO:0007669"/>
    <property type="project" value="UniProtKB-UniRule"/>
</dbReference>
<dbReference type="Proteomes" id="UP000515728">
    <property type="component" value="Chromosome"/>
</dbReference>
<keyword evidence="2 8" id="KW-0474">Menaquinone biosynthesis</keyword>
<keyword evidence="7 8" id="KW-0472">Membrane</keyword>
<gene>
    <name evidence="8" type="primary">menA</name>
    <name evidence="10" type="ORF">H6H00_11395</name>
</gene>
<feature type="transmembrane region" description="Helical" evidence="8">
    <location>
        <begin position="41"/>
        <end position="58"/>
    </location>
</feature>
<evidence type="ECO:0000256" key="3">
    <source>
        <dbReference type="ARBA" id="ARBA00022475"/>
    </source>
</evidence>
<dbReference type="GO" id="GO:0005886">
    <property type="term" value="C:plasma membrane"/>
    <property type="evidence" value="ECO:0007669"/>
    <property type="project" value="UniProtKB-SubCell"/>
</dbReference>
<dbReference type="PANTHER" id="PTHR13929">
    <property type="entry name" value="1,4-DIHYDROXY-2-NAPHTHOATE OCTAPRENYLTRANSFERASE"/>
    <property type="match status" value="1"/>
</dbReference>
<dbReference type="GO" id="GO:0042371">
    <property type="term" value="P:vitamin K biosynthetic process"/>
    <property type="evidence" value="ECO:0007669"/>
    <property type="project" value="TreeGrafter"/>
</dbReference>
<dbReference type="EC" id="2.5.1.74" evidence="8 9"/>
<feature type="transmembrane region" description="Helical" evidence="8">
    <location>
        <begin position="114"/>
        <end position="133"/>
    </location>
</feature>
<feature type="transmembrane region" description="Helical" evidence="8">
    <location>
        <begin position="264"/>
        <end position="289"/>
    </location>
</feature>
<dbReference type="KEGG" id="ppel:H6H00_11395"/>
<dbReference type="CDD" id="cd13962">
    <property type="entry name" value="PT_UbiA_UBIAD1"/>
    <property type="match status" value="1"/>
</dbReference>
<evidence type="ECO:0000256" key="5">
    <source>
        <dbReference type="ARBA" id="ARBA00022692"/>
    </source>
</evidence>
<dbReference type="UniPathway" id="UPA00079">
    <property type="reaction ID" value="UER00168"/>
</dbReference>
<dbReference type="InterPro" id="IPR004657">
    <property type="entry name" value="MenA"/>
</dbReference>
<feature type="transmembrane region" description="Helical" evidence="8">
    <location>
        <begin position="240"/>
        <end position="257"/>
    </location>
</feature>
<evidence type="ECO:0000313" key="10">
    <source>
        <dbReference type="EMBL" id="QNG54433.1"/>
    </source>
</evidence>